<dbReference type="GO" id="GO:0004553">
    <property type="term" value="F:hydrolase activity, hydrolyzing O-glycosyl compounds"/>
    <property type="evidence" value="ECO:0007669"/>
    <property type="project" value="TreeGrafter"/>
</dbReference>
<dbReference type="PANTHER" id="PTHR12631">
    <property type="entry name" value="ALPHA-L-IDURONIDASE"/>
    <property type="match status" value="1"/>
</dbReference>
<proteinExistence type="predicted"/>
<dbReference type="AlphaFoldDB" id="A0A0N7KWJ7"/>
<keyword evidence="3" id="KW-0378">Hydrolase</keyword>
<gene>
    <name evidence="3" type="primary">wcuC</name>
</gene>
<feature type="domain" description="Asl1-like glycosyl hydrolase catalytic" evidence="2">
    <location>
        <begin position="209"/>
        <end position="303"/>
    </location>
</feature>
<feature type="chain" id="PRO_5006014940" evidence="1">
    <location>
        <begin position="22"/>
        <end position="328"/>
    </location>
</feature>
<dbReference type="Gene3D" id="3.20.20.80">
    <property type="entry name" value="Glycosidases"/>
    <property type="match status" value="1"/>
</dbReference>
<dbReference type="EMBL" id="AB924606">
    <property type="protein sequence ID" value="BAT24313.1"/>
    <property type="molecule type" value="Genomic_DNA"/>
</dbReference>
<evidence type="ECO:0000313" key="3">
    <source>
        <dbReference type="EMBL" id="BAT24313.1"/>
    </source>
</evidence>
<dbReference type="InterPro" id="IPR051923">
    <property type="entry name" value="Glycosyl_Hydrolase_39"/>
</dbReference>
<name>A0A0N7KWJ7_9ENTR</name>
<sequence length="328" mass="37932">MARFILLVPLLLSFISFSSSGKSDDFYYGVGLLPNRTNLSSGQLFDLMREYKVSSFRVDYFWSRVEVTKGQYSLTDKRLDNLVKNSSNLNITPLLILDYGNKNYGGGRPINKSEVDAYANYSAWIVEHYNKKVHLYEIWNEWWHARSGDDYPALTKTSALDYFNLVRAASIKIKEKNPDAIILVGSFNPFKKDQLAWAETLVKLGVLNYADGLSIHPYSQEEPAKDFSRLDDFHESMIKLSGKENINLYITEMGYSDFVGSKISEDKIARFIPEYYSLARKRSYIKGIWWYSFINDGYDKSNREHNFGLLNKNLKQKSSMKGFIETTR</sequence>
<dbReference type="PANTHER" id="PTHR12631:SF10">
    <property type="entry name" value="BETA-XYLOSIDASE-LIKE PROTEIN-RELATED"/>
    <property type="match status" value="1"/>
</dbReference>
<reference evidence="3" key="1">
    <citation type="submission" date="2014-04" db="EMBL/GenBank/DDBJ databases">
        <authorList>
            <person name="Harrison E."/>
        </authorList>
    </citation>
    <scope>NUCLEOTIDE SEQUENCE</scope>
    <source>
        <strain evidence="3">167</strain>
    </source>
</reference>
<feature type="signal peptide" evidence="1">
    <location>
        <begin position="1"/>
        <end position="21"/>
    </location>
</feature>
<dbReference type="InterPro" id="IPR017853">
    <property type="entry name" value="GH"/>
</dbReference>
<dbReference type="SUPFAM" id="SSF51445">
    <property type="entry name" value="(Trans)glycosidases"/>
    <property type="match status" value="1"/>
</dbReference>
<dbReference type="InterPro" id="IPR024655">
    <property type="entry name" value="Asl1_glyco_hydro_catalytic"/>
</dbReference>
<dbReference type="Pfam" id="PF11790">
    <property type="entry name" value="Glyco_hydro_cc"/>
    <property type="match status" value="1"/>
</dbReference>
<keyword evidence="1" id="KW-0732">Signal</keyword>
<accession>A0A0N7KWJ7</accession>
<reference evidence="3" key="2">
    <citation type="journal article" date="2015" name="Sci. Rep.">
        <title>Genetic analysis of capsular polysaccharide synthesis gene clusters in 79 capsular types of Klebsiella spp.</title>
        <authorList>
            <person name="Pan Y.J."/>
            <person name="Lin T.L."/>
            <person name="Chen C.T."/>
            <person name="Chen Y.Y."/>
            <person name="Hsieh P.F."/>
            <person name="Hsu C.R."/>
            <person name="Wu M.C."/>
            <person name="Wang J.T."/>
        </authorList>
    </citation>
    <scope>NUCLEOTIDE SEQUENCE</scope>
    <source>
        <strain evidence="3">167</strain>
    </source>
</reference>
<evidence type="ECO:0000256" key="1">
    <source>
        <dbReference type="SAM" id="SignalP"/>
    </source>
</evidence>
<organism evidence="3">
    <name type="scientific">Klebsiella sp. 167</name>
    <dbReference type="NCBI Taxonomy" id="1497838"/>
    <lineage>
        <taxon>Bacteria</taxon>
        <taxon>Pseudomonadati</taxon>
        <taxon>Pseudomonadota</taxon>
        <taxon>Gammaproteobacteria</taxon>
        <taxon>Enterobacterales</taxon>
        <taxon>Enterobacteriaceae</taxon>
        <taxon>Klebsiella/Raoultella group</taxon>
        <taxon>Klebsiella</taxon>
    </lineage>
</organism>
<evidence type="ECO:0000259" key="2">
    <source>
        <dbReference type="Pfam" id="PF11790"/>
    </source>
</evidence>
<protein>
    <submittedName>
        <fullName evidence="3">Glycosyl hydrolase</fullName>
    </submittedName>
</protein>